<dbReference type="InterPro" id="IPR046335">
    <property type="entry name" value="LacI/GalR-like_sensor"/>
</dbReference>
<sequence length="333" mass="35952">MVTIKDVARHAGVSVTTVSRVLNNSQHPISPATKQRVLAAIEEFGFCPNAAARSLQLNETRTIGLILPDIANPYYPGIVRGVEDVAHESGYTVILCNTDRSRERTQEYLRVLREKRVDGVIFTGGGAVEDASQSHFFDQERIATVVIGRHRGKLPAVQVNNTLAAREAVEHLLSLGHRRIATITGPATSTTASDRLDGYRCALAGRGMKVDPLLIVEGNFEFESGYQAIDRLPLRGPGAITAIFAHNDLMAIGAMKALQERGLQVPGDIAVMGFDNIPLASFITPQLSTVAVPVYDLGVTAMKVLAELLAGREVPPVTTLATKLQVRDSTIIK</sequence>
<name>A0A1J5JMA4_NEOTH</name>
<dbReference type="PANTHER" id="PTHR30146:SF109">
    <property type="entry name" value="HTH-TYPE TRANSCRIPTIONAL REGULATOR GALS"/>
    <property type="match status" value="1"/>
</dbReference>
<dbReference type="CDD" id="cd01392">
    <property type="entry name" value="HTH_LacI"/>
    <property type="match status" value="1"/>
</dbReference>
<dbReference type="SUPFAM" id="SSF47413">
    <property type="entry name" value="lambda repressor-like DNA-binding domains"/>
    <property type="match status" value="1"/>
</dbReference>
<dbReference type="Pfam" id="PF13377">
    <property type="entry name" value="Peripla_BP_3"/>
    <property type="match status" value="1"/>
</dbReference>
<dbReference type="SUPFAM" id="SSF53822">
    <property type="entry name" value="Periplasmic binding protein-like I"/>
    <property type="match status" value="1"/>
</dbReference>
<accession>A0A1J5JMA4</accession>
<dbReference type="RefSeq" id="WP_071521492.1">
    <property type="nucleotide sequence ID" value="NZ_MIHH01000023.1"/>
</dbReference>
<dbReference type="Pfam" id="PF00356">
    <property type="entry name" value="LacI"/>
    <property type="match status" value="1"/>
</dbReference>
<keyword evidence="2" id="KW-0238">DNA-binding</keyword>
<dbReference type="Proteomes" id="UP000182743">
    <property type="component" value="Unassembled WGS sequence"/>
</dbReference>
<keyword evidence="1" id="KW-0805">Transcription regulation</keyword>
<dbReference type="EMBL" id="MIHH01000023">
    <property type="protein sequence ID" value="OIQ07867.1"/>
    <property type="molecule type" value="Genomic_DNA"/>
</dbReference>
<dbReference type="PANTHER" id="PTHR30146">
    <property type="entry name" value="LACI-RELATED TRANSCRIPTIONAL REPRESSOR"/>
    <property type="match status" value="1"/>
</dbReference>
<protein>
    <submittedName>
        <fullName evidence="5">Catabolite control protein A</fullName>
    </submittedName>
</protein>
<evidence type="ECO:0000256" key="2">
    <source>
        <dbReference type="ARBA" id="ARBA00023125"/>
    </source>
</evidence>
<dbReference type="InterPro" id="IPR028082">
    <property type="entry name" value="Peripla_BP_I"/>
</dbReference>
<comment type="caution">
    <text evidence="5">The sequence shown here is derived from an EMBL/GenBank/DDBJ whole genome shotgun (WGS) entry which is preliminary data.</text>
</comment>
<reference evidence="5 6" key="1">
    <citation type="submission" date="2016-08" db="EMBL/GenBank/DDBJ databases">
        <title>Genome-based comparison of Moorella thermoacetic strains.</title>
        <authorList>
            <person name="Poehlein A."/>
            <person name="Bengelsdorf F.R."/>
            <person name="Esser C."/>
            <person name="Duerre P."/>
            <person name="Daniel R."/>
        </authorList>
    </citation>
    <scope>NUCLEOTIDE SEQUENCE [LARGE SCALE GENOMIC DNA]</scope>
    <source>
        <strain evidence="5 6">DSM 11768</strain>
    </source>
</reference>
<evidence type="ECO:0000256" key="3">
    <source>
        <dbReference type="ARBA" id="ARBA00023163"/>
    </source>
</evidence>
<dbReference type="SMART" id="SM00354">
    <property type="entry name" value="HTH_LACI"/>
    <property type="match status" value="1"/>
</dbReference>
<evidence type="ECO:0000259" key="4">
    <source>
        <dbReference type="PROSITE" id="PS50932"/>
    </source>
</evidence>
<gene>
    <name evidence="5" type="primary">ccpA</name>
    <name evidence="5" type="ORF">MOOR_25370</name>
</gene>
<dbReference type="CDD" id="cd06267">
    <property type="entry name" value="PBP1_LacI_sugar_binding-like"/>
    <property type="match status" value="1"/>
</dbReference>
<dbReference type="AlphaFoldDB" id="A0A1J5JMA4"/>
<dbReference type="GO" id="GO:0000976">
    <property type="term" value="F:transcription cis-regulatory region binding"/>
    <property type="evidence" value="ECO:0007669"/>
    <property type="project" value="TreeGrafter"/>
</dbReference>
<dbReference type="PRINTS" id="PR00036">
    <property type="entry name" value="HTHLACI"/>
</dbReference>
<feature type="domain" description="HTH lacI-type" evidence="4">
    <location>
        <begin position="2"/>
        <end position="57"/>
    </location>
</feature>
<dbReference type="Gene3D" id="3.40.50.2300">
    <property type="match status" value="2"/>
</dbReference>
<dbReference type="PROSITE" id="PS50932">
    <property type="entry name" value="HTH_LACI_2"/>
    <property type="match status" value="1"/>
</dbReference>
<proteinExistence type="predicted"/>
<dbReference type="GO" id="GO:0003700">
    <property type="term" value="F:DNA-binding transcription factor activity"/>
    <property type="evidence" value="ECO:0007669"/>
    <property type="project" value="TreeGrafter"/>
</dbReference>
<dbReference type="Gene3D" id="1.10.260.40">
    <property type="entry name" value="lambda repressor-like DNA-binding domains"/>
    <property type="match status" value="1"/>
</dbReference>
<keyword evidence="3" id="KW-0804">Transcription</keyword>
<organism evidence="5 6">
    <name type="scientific">Neomoorella thermoacetica</name>
    <name type="common">Clostridium thermoaceticum</name>
    <dbReference type="NCBI Taxonomy" id="1525"/>
    <lineage>
        <taxon>Bacteria</taxon>
        <taxon>Bacillati</taxon>
        <taxon>Bacillota</taxon>
        <taxon>Clostridia</taxon>
        <taxon>Neomoorellales</taxon>
        <taxon>Neomoorellaceae</taxon>
        <taxon>Neomoorella</taxon>
    </lineage>
</organism>
<evidence type="ECO:0000313" key="6">
    <source>
        <dbReference type="Proteomes" id="UP000182743"/>
    </source>
</evidence>
<dbReference type="InterPro" id="IPR000843">
    <property type="entry name" value="HTH_LacI"/>
</dbReference>
<dbReference type="PROSITE" id="PS00356">
    <property type="entry name" value="HTH_LACI_1"/>
    <property type="match status" value="1"/>
</dbReference>
<evidence type="ECO:0000256" key="1">
    <source>
        <dbReference type="ARBA" id="ARBA00023015"/>
    </source>
</evidence>
<dbReference type="InterPro" id="IPR010982">
    <property type="entry name" value="Lambda_DNA-bd_dom_sf"/>
</dbReference>
<evidence type="ECO:0000313" key="5">
    <source>
        <dbReference type="EMBL" id="OIQ07867.1"/>
    </source>
</evidence>